<sequence length="307" mass="34634">MQNDEYRSSQIDDGNHRGLGQLAFRCVSKDHLLGCQLSLFGVILTFGLIPAGDEHHGIVIAKQLEQVLEQAQLEDWRIGAIITDNDGQSGRARRILAIRWSNIVFLFCFAHDVNNLVKAVLRSSFKDVASRSATAVNVLNASSNKWLPRAQKMMGCFASLLRVQSALQMFYRRYKSYDDFPVRLRALGDPLFWDELKEAEAVIAPLAYASYRLQCDENTLGDVVLSFHDIRTGFQQHLVRYNALVECVEARWAQCEQPLFMLRFALHPLYAETARELPDTAVPGIGALGKAAVYYYRRLFSGGISAR</sequence>
<dbReference type="OrthoDB" id="121607at2759"/>
<reference evidence="1" key="1">
    <citation type="submission" date="2021-01" db="EMBL/GenBank/DDBJ databases">
        <title>Phytophthora aleatoria, a newly-described species from Pinus radiata is distinct from Phytophthora cactorum isolates based on comparative genomics.</title>
        <authorList>
            <person name="Mcdougal R."/>
            <person name="Panda P."/>
            <person name="Williams N."/>
            <person name="Studholme D.J."/>
        </authorList>
    </citation>
    <scope>NUCLEOTIDE SEQUENCE</scope>
    <source>
        <strain evidence="1">NZFS 3830</strain>
    </source>
</reference>
<organism evidence="1 2">
    <name type="scientific">Phytophthora cactorum</name>
    <dbReference type="NCBI Taxonomy" id="29920"/>
    <lineage>
        <taxon>Eukaryota</taxon>
        <taxon>Sar</taxon>
        <taxon>Stramenopiles</taxon>
        <taxon>Oomycota</taxon>
        <taxon>Peronosporomycetes</taxon>
        <taxon>Peronosporales</taxon>
        <taxon>Peronosporaceae</taxon>
        <taxon>Phytophthora</taxon>
    </lineage>
</organism>
<gene>
    <name evidence="1" type="ORF">JG687_00016775</name>
</gene>
<dbReference type="VEuPathDB" id="FungiDB:PC110_g1566"/>
<evidence type="ECO:0008006" key="3">
    <source>
        <dbReference type="Google" id="ProtNLM"/>
    </source>
</evidence>
<name>A0A8T1TTN1_9STRA</name>
<evidence type="ECO:0000313" key="1">
    <source>
        <dbReference type="EMBL" id="KAG6946326.1"/>
    </source>
</evidence>
<accession>A0A8T1TTN1</accession>
<comment type="caution">
    <text evidence="1">The sequence shown here is derived from an EMBL/GenBank/DDBJ whole genome shotgun (WGS) entry which is preliminary data.</text>
</comment>
<evidence type="ECO:0000313" key="2">
    <source>
        <dbReference type="Proteomes" id="UP000688947"/>
    </source>
</evidence>
<dbReference type="EMBL" id="JAENGZ010001765">
    <property type="protein sequence ID" value="KAG6946326.1"/>
    <property type="molecule type" value="Genomic_DNA"/>
</dbReference>
<dbReference type="AlphaFoldDB" id="A0A8T1TTN1"/>
<protein>
    <recommendedName>
        <fullName evidence="3">DUF659 domain-containing protein</fullName>
    </recommendedName>
</protein>
<proteinExistence type="predicted"/>
<dbReference type="Proteomes" id="UP000688947">
    <property type="component" value="Unassembled WGS sequence"/>
</dbReference>